<keyword evidence="3" id="KW-1185">Reference proteome</keyword>
<gene>
    <name evidence="2" type="ORF">DERP_012611</name>
</gene>
<sequence>MVQLTASSSNNNVEHFIEVLFATNSPLFHQPFNTFYGWNQYSNMIEKSEHIDYNVNSNNNNSNTFESLFSDYVHNIDYNNMVDNLNNQENGADGDENQSLQSSSENLLKNNGYISLPMDANLLVPLGKSSESLSTFDQKQPISIIKPMFHRIRQPQRRFLMLPFRRLMLAYIAPRILRFQMSMLVSSLIGELSRKIIDPFLNLSSFVPNQSGSISTTNGGNQANLNNAEAKLLTKPSTMITIDQLKQIQHLASIMQPQETNARTIIVNSDKINEHHPIRMMRTIKAADSIKNKPTKLYDHSIPLASNLLSKTNRIPRKITKLSRIQLNNDESHSISNRNKNKKKKQNKQQDFVDQNQNEKDYYHYKNDNSIQSFDNNPHNLDQYKTNNNVDDDDDDDNNDKNNNDEYENENMIKRTKRRILRSYSIIHGSKMPTKHKIIPSS</sequence>
<feature type="compositionally biased region" description="Polar residues" evidence="1">
    <location>
        <begin position="368"/>
        <end position="386"/>
    </location>
</feature>
<evidence type="ECO:0000313" key="2">
    <source>
        <dbReference type="EMBL" id="KAH9414132.1"/>
    </source>
</evidence>
<feature type="region of interest" description="Disordered" evidence="1">
    <location>
        <begin position="321"/>
        <end position="413"/>
    </location>
</feature>
<accession>A0ABQ8IV95</accession>
<evidence type="ECO:0000256" key="1">
    <source>
        <dbReference type="SAM" id="MobiDB-lite"/>
    </source>
</evidence>
<feature type="compositionally biased region" description="Basic and acidic residues" evidence="1">
    <location>
        <begin position="357"/>
        <end position="367"/>
    </location>
</feature>
<protein>
    <submittedName>
        <fullName evidence="2">Uncharacterized protein</fullName>
    </submittedName>
</protein>
<dbReference type="EMBL" id="NJHN03000114">
    <property type="protein sequence ID" value="KAH9414132.1"/>
    <property type="molecule type" value="Genomic_DNA"/>
</dbReference>
<reference evidence="2 3" key="2">
    <citation type="journal article" date="2022" name="Mol. Biol. Evol.">
        <title>Comparative Genomics Reveals Insights into the Divergent Evolution of Astigmatic Mites and Household Pest Adaptations.</title>
        <authorList>
            <person name="Xiong Q."/>
            <person name="Wan A.T."/>
            <person name="Liu X."/>
            <person name="Fung C.S."/>
            <person name="Xiao X."/>
            <person name="Malainual N."/>
            <person name="Hou J."/>
            <person name="Wang L."/>
            <person name="Wang M."/>
            <person name="Yang K.Y."/>
            <person name="Cui Y."/>
            <person name="Leung E.L."/>
            <person name="Nong W."/>
            <person name="Shin S.K."/>
            <person name="Au S.W."/>
            <person name="Jeong K.Y."/>
            <person name="Chew F.T."/>
            <person name="Hui J.H."/>
            <person name="Leung T.F."/>
            <person name="Tungtrongchitr A."/>
            <person name="Zhong N."/>
            <person name="Liu Z."/>
            <person name="Tsui S.K."/>
        </authorList>
    </citation>
    <scope>NUCLEOTIDE SEQUENCE [LARGE SCALE GENOMIC DNA]</scope>
    <source>
        <strain evidence="2">Derp</strain>
    </source>
</reference>
<comment type="caution">
    <text evidence="2">The sequence shown here is derived from an EMBL/GenBank/DDBJ whole genome shotgun (WGS) entry which is preliminary data.</text>
</comment>
<name>A0ABQ8IV95_DERPT</name>
<reference evidence="2 3" key="1">
    <citation type="journal article" date="2018" name="J. Allergy Clin. Immunol.">
        <title>High-quality assembly of Dermatophagoides pteronyssinus genome and transcriptome reveals a wide range of novel allergens.</title>
        <authorList>
            <person name="Liu X.Y."/>
            <person name="Yang K.Y."/>
            <person name="Wang M.Q."/>
            <person name="Kwok J.S."/>
            <person name="Zeng X."/>
            <person name="Yang Z."/>
            <person name="Xiao X.J."/>
            <person name="Lau C.P."/>
            <person name="Li Y."/>
            <person name="Huang Z.M."/>
            <person name="Ba J.G."/>
            <person name="Yim A.K."/>
            <person name="Ouyang C.Y."/>
            <person name="Ngai S.M."/>
            <person name="Chan T.F."/>
            <person name="Leung E.L."/>
            <person name="Liu L."/>
            <person name="Liu Z.G."/>
            <person name="Tsui S.K."/>
        </authorList>
    </citation>
    <scope>NUCLEOTIDE SEQUENCE [LARGE SCALE GENOMIC DNA]</scope>
    <source>
        <strain evidence="2">Derp</strain>
    </source>
</reference>
<proteinExistence type="predicted"/>
<evidence type="ECO:0000313" key="3">
    <source>
        <dbReference type="Proteomes" id="UP000887458"/>
    </source>
</evidence>
<dbReference type="Proteomes" id="UP000887458">
    <property type="component" value="Unassembled WGS sequence"/>
</dbReference>
<feature type="region of interest" description="Disordered" evidence="1">
    <location>
        <begin position="83"/>
        <end position="102"/>
    </location>
</feature>
<organism evidence="2 3">
    <name type="scientific">Dermatophagoides pteronyssinus</name>
    <name type="common">European house dust mite</name>
    <dbReference type="NCBI Taxonomy" id="6956"/>
    <lineage>
        <taxon>Eukaryota</taxon>
        <taxon>Metazoa</taxon>
        <taxon>Ecdysozoa</taxon>
        <taxon>Arthropoda</taxon>
        <taxon>Chelicerata</taxon>
        <taxon>Arachnida</taxon>
        <taxon>Acari</taxon>
        <taxon>Acariformes</taxon>
        <taxon>Sarcoptiformes</taxon>
        <taxon>Astigmata</taxon>
        <taxon>Psoroptidia</taxon>
        <taxon>Analgoidea</taxon>
        <taxon>Pyroglyphidae</taxon>
        <taxon>Dermatophagoidinae</taxon>
        <taxon>Dermatophagoides</taxon>
    </lineage>
</organism>